<proteinExistence type="predicted"/>
<sequence>MRDAAPHGLILVRDLRALGVPSSTIAFRCRKVGGSWWRPLLGLVALARGTLTVHQRLVAALLVTGEDALVTGLAACRLYGLKNVPEHDFVHVLIGHRSRHRSEGFLVAERTTRMPPSRVLDDVRCAALPRAVLDGARRLARIDEVRALLCEAVQRRMVTVSALREEIEAGSCRGSALVRAVIVELEDGVRSAAEAWLRELVNGMDDFPVVHWNADLRRADGSRLACVDGLVDGVPLVIELHSFAHHADLDTFDATMRRQGELGAAGYIVVPVTPRELREDPDGVRRKLRAAIQEARSRDARAA</sequence>
<organism evidence="1 2">
    <name type="scientific">Actinomycetospora lemnae</name>
    <dbReference type="NCBI Taxonomy" id="3019891"/>
    <lineage>
        <taxon>Bacteria</taxon>
        <taxon>Bacillati</taxon>
        <taxon>Actinomycetota</taxon>
        <taxon>Actinomycetes</taxon>
        <taxon>Pseudonocardiales</taxon>
        <taxon>Pseudonocardiaceae</taxon>
        <taxon>Actinomycetospora</taxon>
    </lineage>
</organism>
<evidence type="ECO:0000313" key="2">
    <source>
        <dbReference type="Proteomes" id="UP001300763"/>
    </source>
</evidence>
<gene>
    <name evidence="1" type="ORF">PGB27_28060</name>
</gene>
<evidence type="ECO:0000313" key="1">
    <source>
        <dbReference type="EMBL" id="MDD7969216.1"/>
    </source>
</evidence>
<reference evidence="1 2" key="1">
    <citation type="submission" date="2023-02" db="EMBL/GenBank/DDBJ databases">
        <title>Genome sequencing required for Actinomycetospora new species description.</title>
        <authorList>
            <person name="Saimee Y."/>
            <person name="Duangmal K."/>
        </authorList>
    </citation>
    <scope>NUCLEOTIDE SEQUENCE [LARGE SCALE GENOMIC DNA]</scope>
    <source>
        <strain evidence="1 2">DW7H6</strain>
    </source>
</reference>
<name>A0ABT5T2M2_9PSEU</name>
<protein>
    <recommendedName>
        <fullName evidence="3">DUF559 domain-containing protein</fullName>
    </recommendedName>
</protein>
<dbReference type="Proteomes" id="UP001300763">
    <property type="component" value="Unassembled WGS sequence"/>
</dbReference>
<dbReference type="RefSeq" id="WP_274203744.1">
    <property type="nucleotide sequence ID" value="NZ_JAQZAO010000020.1"/>
</dbReference>
<comment type="caution">
    <text evidence="1">The sequence shown here is derived from an EMBL/GenBank/DDBJ whole genome shotgun (WGS) entry which is preliminary data.</text>
</comment>
<accession>A0ABT5T2M2</accession>
<keyword evidence="2" id="KW-1185">Reference proteome</keyword>
<evidence type="ECO:0008006" key="3">
    <source>
        <dbReference type="Google" id="ProtNLM"/>
    </source>
</evidence>
<dbReference type="EMBL" id="JAQZAO010000020">
    <property type="protein sequence ID" value="MDD7969216.1"/>
    <property type="molecule type" value="Genomic_DNA"/>
</dbReference>